<name>A0AA88X2X3_9ASTE</name>
<gene>
    <name evidence="2" type="ORF">RJ639_027541</name>
</gene>
<dbReference type="Proteomes" id="UP001188597">
    <property type="component" value="Unassembled WGS sequence"/>
</dbReference>
<dbReference type="AlphaFoldDB" id="A0AA88X2X3"/>
<protein>
    <recommendedName>
        <fullName evidence="1">DUF7788 domain-containing protein</fullName>
    </recommendedName>
</protein>
<reference evidence="2" key="1">
    <citation type="submission" date="2022-12" db="EMBL/GenBank/DDBJ databases">
        <title>Draft genome assemblies for two species of Escallonia (Escalloniales).</title>
        <authorList>
            <person name="Chanderbali A."/>
            <person name="Dervinis C."/>
            <person name="Anghel I."/>
            <person name="Soltis D."/>
            <person name="Soltis P."/>
            <person name="Zapata F."/>
        </authorList>
    </citation>
    <scope>NUCLEOTIDE SEQUENCE</scope>
    <source>
        <strain evidence="2">UCBG64.0493</strain>
        <tissue evidence="2">Leaf</tissue>
    </source>
</reference>
<sequence length="104" mass="12376">MDWGMNTDFQKVFDRILEIAAERELSEDQMIKRVFVFIDREFDVASQNPWETDYEAIQRKFGEKGYRKAMSTIKMKTTQALPINSLVAYQRTWTISESVMSWHN</sequence>
<accession>A0AA88X2X3</accession>
<dbReference type="InterPro" id="IPR011205">
    <property type="entry name" value="UCP015417_vWA"/>
</dbReference>
<dbReference type="Pfam" id="PF25043">
    <property type="entry name" value="DUF7788"/>
    <property type="match status" value="1"/>
</dbReference>
<evidence type="ECO:0000313" key="3">
    <source>
        <dbReference type="Proteomes" id="UP001188597"/>
    </source>
</evidence>
<dbReference type="PANTHER" id="PTHR31373:SF27">
    <property type="entry name" value="TROVE DOMAIN-CONTAINING PROTEIN"/>
    <property type="match status" value="1"/>
</dbReference>
<feature type="domain" description="DUF7788" evidence="1">
    <location>
        <begin position="1"/>
        <end position="67"/>
    </location>
</feature>
<organism evidence="2 3">
    <name type="scientific">Escallonia herrerae</name>
    <dbReference type="NCBI Taxonomy" id="1293975"/>
    <lineage>
        <taxon>Eukaryota</taxon>
        <taxon>Viridiplantae</taxon>
        <taxon>Streptophyta</taxon>
        <taxon>Embryophyta</taxon>
        <taxon>Tracheophyta</taxon>
        <taxon>Spermatophyta</taxon>
        <taxon>Magnoliopsida</taxon>
        <taxon>eudicotyledons</taxon>
        <taxon>Gunneridae</taxon>
        <taxon>Pentapetalae</taxon>
        <taxon>asterids</taxon>
        <taxon>campanulids</taxon>
        <taxon>Escalloniales</taxon>
        <taxon>Escalloniaceae</taxon>
        <taxon>Escallonia</taxon>
    </lineage>
</organism>
<dbReference type="EMBL" id="JAVXUP010000087">
    <property type="protein sequence ID" value="KAK3038913.1"/>
    <property type="molecule type" value="Genomic_DNA"/>
</dbReference>
<proteinExistence type="predicted"/>
<comment type="caution">
    <text evidence="2">The sequence shown here is derived from an EMBL/GenBank/DDBJ whole genome shotgun (WGS) entry which is preliminary data.</text>
</comment>
<dbReference type="PANTHER" id="PTHR31373">
    <property type="entry name" value="OS06G0652100 PROTEIN"/>
    <property type="match status" value="1"/>
</dbReference>
<evidence type="ECO:0000313" key="2">
    <source>
        <dbReference type="EMBL" id="KAK3038913.1"/>
    </source>
</evidence>
<evidence type="ECO:0000259" key="1">
    <source>
        <dbReference type="Pfam" id="PF25043"/>
    </source>
</evidence>
<dbReference type="InterPro" id="IPR056690">
    <property type="entry name" value="DUF7788"/>
</dbReference>
<keyword evidence="3" id="KW-1185">Reference proteome</keyword>